<evidence type="ECO:0000259" key="18">
    <source>
        <dbReference type="PROSITE" id="PS51184"/>
    </source>
</evidence>
<keyword evidence="7" id="KW-0223">Dioxygenase</keyword>
<feature type="compositionally biased region" description="Polar residues" evidence="17">
    <location>
        <begin position="1447"/>
        <end position="1464"/>
    </location>
</feature>
<dbReference type="GO" id="GO:0003712">
    <property type="term" value="F:transcription coregulator activity"/>
    <property type="evidence" value="ECO:0007669"/>
    <property type="project" value="TreeGrafter"/>
</dbReference>
<comment type="subcellular location">
    <subcellularLocation>
        <location evidence="2">Nucleus</location>
    </subcellularLocation>
</comment>
<feature type="region of interest" description="Disordered" evidence="17">
    <location>
        <begin position="254"/>
        <end position="527"/>
    </location>
</feature>
<organism evidence="19 20">
    <name type="scientific">Elysia crispata</name>
    <name type="common">lettuce slug</name>
    <dbReference type="NCBI Taxonomy" id="231223"/>
    <lineage>
        <taxon>Eukaryota</taxon>
        <taxon>Metazoa</taxon>
        <taxon>Spiralia</taxon>
        <taxon>Lophotrochozoa</taxon>
        <taxon>Mollusca</taxon>
        <taxon>Gastropoda</taxon>
        <taxon>Heterobranchia</taxon>
        <taxon>Euthyneura</taxon>
        <taxon>Panpulmonata</taxon>
        <taxon>Sacoglossa</taxon>
        <taxon>Placobranchoidea</taxon>
        <taxon>Plakobranchidae</taxon>
        <taxon>Elysia</taxon>
    </lineage>
</organism>
<dbReference type="Gene3D" id="2.60.120.650">
    <property type="entry name" value="Cupin"/>
    <property type="match status" value="1"/>
</dbReference>
<comment type="caution">
    <text evidence="19">The sequence shown here is derived from an EMBL/GenBank/DDBJ whole genome shotgun (WGS) entry which is preliminary data.</text>
</comment>
<dbReference type="PROSITE" id="PS51184">
    <property type="entry name" value="JMJC"/>
    <property type="match status" value="1"/>
</dbReference>
<evidence type="ECO:0000256" key="15">
    <source>
        <dbReference type="ARBA" id="ARBA00047648"/>
    </source>
</evidence>
<feature type="compositionally biased region" description="Basic residues" evidence="17">
    <location>
        <begin position="1714"/>
        <end position="1723"/>
    </location>
</feature>
<evidence type="ECO:0000256" key="17">
    <source>
        <dbReference type="SAM" id="MobiDB-lite"/>
    </source>
</evidence>
<feature type="region of interest" description="Disordered" evidence="17">
    <location>
        <begin position="1679"/>
        <end position="1749"/>
    </location>
</feature>
<sequence>MSIKTREEIVGKRFTSVKSDNKLKISKVSEWEWRSGFVRAVSTRDTNSADFTVLVEFDDTGWKCREHLKVHDVFQEFLVEHTLSWVERQEPNYKPYHGPWPALCYRAIVDKVGLFEHSKRPVEFLSDRFLTVVDQKDITYYKDGDESTVSTAKECPDVVKWLKTWSDYQDGQKILLTTPTVLLGYRVEVYRTEGTTQWYTAVIKSYNHTNKSLTLTDDTVLEEHNEDPTLIQMHLIGDGVVDSILNGVDVGVAQRRRPRSTVTKQSSKDSSSVGIASVRVSNSQGSGSSQAKHSHTVGSSGNAPCPTSSVISTAVTPNKASAAKSKSQPSSSPPVSSPSTVGGAVSTEDLPESPQSAFNKPDNSETPEPSCGKNLKASAKKTRDHAVKPVRKLSANRKLQKLTSDENTESESSVCKQTCNVVVKRIEEENKKQSKAREKNKSKPPRLRDKKSLNSATTAANLKPAENLDKNDLSCSDDQSELSVLNTVTHKKNTKRNSAEKKKVVKEEKPALKPTESQAPSLELSAPDQRHVIKNASPVSNSSANVIKNAKQVKSLVEEDITSVVSTSYATCANNEVSVPGVKDSRDNPVEAETVIHDSVPKHIPPLIYEKSDKKSSINETCRSESSSTSTKKDSSTKISSTESDISKHNCDEDMYYKKQILRAEGNVSPHQRGQAPTNPEGIDVTRSLTDQLAKRSKVPANYSFNGDSKSLPEAVADVHPQHTSLPPHQSVEKERSETFSNLNKGEFASDRHSAFTTVHAVPRSVVSSGPDDRADSRASDGQLTSHNSDEKRPGSRVEDIRSVRSSPGSSPFVVDRSEAVLPYRDPELMRKNPVQSNVQNMMAAQQKMSQPSPFPVVHNPVPGSASAPSPSAAAAAFAAGVSPLPARSLLSALPSTLSYTSAHQLPPSISHLSLPHGYPLDAVVRAQQQQQLVALQQQQLMGYSLGNPANRMAALDALWQRGKPPAAALANPWLLQKNQDSLMAGEFAFRDAHLHIQIEQERLELERREVERREIERDRIEKERREKERKEIIERERIEKEKVEREKADRERQLERERLERERDRLEKERIERERQEWEHKQNQERILRATVSVDTEAAVDKHFEESLRGLATQGISMFPSISRGTGRGFIPKTEPHPYSPHSMGYHEKHFDHRKDEKIKKESEGIPDDKRYMNKTGLPEKSSIYGSYPYGSGYTPSPSIVQQPNQKAIFSLYGPPTPPFTMTTEQLKQRGLIPESKHIKEEAAEKKLQYSSPQHHAISPAHLGQPYQHKDIRDPHNSVIVKRETIPKLENPVAAHTHHASPSSSSPRLQHPRPAHTPEHRPERPLSSSTSPASGIPSHLLHHSSPVSSGTGHPQPHGTVFRPAEAHSSPRSQSPYKPAVSHLQAMPLDYCKPLNANKQQQQLISPVNMSAYSASVGQQEPVSASPSSSSYNYHLIQQGLVPNPIYSQGGSIHSSSRQPSQHANPIPLISSGSFKPLQLSPTGGKRKNYSKDNTSMASRKKAKGQYDHPGTNQPTPIPVTTPQILTNPSPYTTSSSSSFTRPSISSHTSSSLPSNSLSSMSSPYSFQSFVDNTVHSAYLQDQKMALEKAERERVAAVGLTALPNVSKPEPSVQGRRQDFSSSSQRFSGDTHTTSSVAAPSSVTKNIATGISSSSVTSDSYNSRIMDTINRVANNQVDTDSDTLSACSPPPQTKPSGTSSPLNRSLNSSTGSSHPHHMKKAWLQRHDEDKKSETPLPQNQGEEDSNCSLSQARDIISCVENSSTTLADCGKESSTASPANVVVTLPNGNVGDLNHNESTSSASESELQGSSKASGTKKRVKSRKSGGGSAKKSKPDTGTDTPSSTPPPASNLSGNNNSSRKKVGTGKRVKPDKEIKAKDESVDRNLEETLSSSKSLQDDNPALSKVQQDKSNSSSNKGAFSSASAVSTMPSPRSDDHSVSSPTLSESNMANMSPASSSSSCGSTNTATISKSGSSNKDNKDKDKKKTRRSKDIAAPTKDGKKSSSFNKPLVKMTVSTLKRTMAPFIQDGPCSEITPKLTRCRECKMTPVQRSKKQPNIFCRFYAFRRLKYTPRGVVTIDGFSELPDADPDDIEPWLPRFPVMEPELDVENSKFIISKVGDKFCELVEQEREAKTWAGEDVKIVWKRAVMGVREMCDVCDTTLFNMHWVCQKCGFVVCLDCYKVRIKEGKKPITDDRWLSCSSNRQAHKASEMMLTQIIPSDALWELGRLIHDIRTKWSIPSNCPCGKNNSENNVTDKNGINAQIFSSVNSRKAPNGFSTEEHGTKQPKSKKQPQEANPLKNLDSYNPDTTSSPLSILAEVASMEPDSNRDKMDTSKRKIDKSGMHGDDSKKGGCSTLRELLTKFAGKPKVANDKKTKKGSGMNSLGGIIQSVVEKRGVDGGAFKFLHYTPRLGGWQRELPIKIHNLTETSVLYPDVPHTWLCDGRLLRLHDAHHKGNLKIFQEQWKSGQPVLVSCANKKMDLSLWKPEVFSKEFGKIENEVVNCRTGDVIIGHCMSDFWDGFESLKRRPCDDDSEPMLLKLKDWPPGDDFSELLPTRFRDLMQALPLSEYTQRDGKLNLASRLPDFLVRPDLGPKMYNAYGSSQFPKEGTTNLHLDISDAVNVMVYVGVPGDGPGGRKAQEEAAVRAIDDAGCDMITKKRVREVNEIPGALWHIYDAHDADKIRDFLNKVAKERGQKIENDHDAIHDQSWYLDKELCDRLYREYGVEGYTIVQCHGDAIFIPAGAPHQVRNLHSCIKVAEDFVSPEHLNHCFRLTQEFRQLSETHSNHEDKLQVKNIIYHAVKDAIAVLTEHDPEDD</sequence>
<evidence type="ECO:0000256" key="7">
    <source>
        <dbReference type="ARBA" id="ARBA00022964"/>
    </source>
</evidence>
<feature type="compositionally biased region" description="Polar residues" evidence="17">
    <location>
        <begin position="410"/>
        <end position="420"/>
    </location>
</feature>
<keyword evidence="10" id="KW-0805">Transcription regulation</keyword>
<comment type="catalytic activity">
    <reaction evidence="15">
        <text>N(6),N(6)-dimethyl-L-lysyl(9)-[histone H3] + 2 2-oxoglutarate + 2 O2 = L-lysyl(9)-[histone H3] + 2 formaldehyde + 2 succinate + 2 CO2</text>
        <dbReference type="Rhea" id="RHEA:60188"/>
        <dbReference type="Rhea" id="RHEA-COMP:15541"/>
        <dbReference type="Rhea" id="RHEA-COMP:15546"/>
        <dbReference type="ChEBI" id="CHEBI:15379"/>
        <dbReference type="ChEBI" id="CHEBI:16526"/>
        <dbReference type="ChEBI" id="CHEBI:16810"/>
        <dbReference type="ChEBI" id="CHEBI:16842"/>
        <dbReference type="ChEBI" id="CHEBI:29969"/>
        <dbReference type="ChEBI" id="CHEBI:30031"/>
        <dbReference type="ChEBI" id="CHEBI:61976"/>
        <dbReference type="EC" id="1.14.11.65"/>
    </reaction>
</comment>
<feature type="compositionally biased region" description="Low complexity" evidence="17">
    <location>
        <begin position="1512"/>
        <end position="1558"/>
    </location>
</feature>
<keyword evidence="6" id="KW-0156">Chromatin regulator</keyword>
<keyword evidence="16" id="KW-0175">Coiled coil</keyword>
<keyword evidence="12" id="KW-0539">Nucleus</keyword>
<keyword evidence="20" id="KW-1185">Reference proteome</keyword>
<evidence type="ECO:0000256" key="13">
    <source>
        <dbReference type="ARBA" id="ARBA00037987"/>
    </source>
</evidence>
<evidence type="ECO:0000256" key="16">
    <source>
        <dbReference type="SAM" id="Coils"/>
    </source>
</evidence>
<keyword evidence="9" id="KW-0408">Iron</keyword>
<comment type="similarity">
    <text evidence="13">Belongs to the JHDM2 histone demethylase family.</text>
</comment>
<dbReference type="SMART" id="SM00558">
    <property type="entry name" value="JmjC"/>
    <property type="match status" value="1"/>
</dbReference>
<feature type="compositionally biased region" description="Basic and acidic residues" evidence="17">
    <location>
        <begin position="2326"/>
        <end position="2351"/>
    </location>
</feature>
<dbReference type="Pfam" id="PF02373">
    <property type="entry name" value="JmjC"/>
    <property type="match status" value="1"/>
</dbReference>
<accession>A0AAE1B4F6</accession>
<feature type="compositionally biased region" description="Basic residues" evidence="17">
    <location>
        <begin position="1815"/>
        <end position="1824"/>
    </location>
</feature>
<dbReference type="PANTHER" id="PTHR12549">
    <property type="entry name" value="JMJC DOMAIN-CONTAINING HISTONE DEMETHYLATION PROTEIN"/>
    <property type="match status" value="1"/>
</dbReference>
<dbReference type="GO" id="GO:0008270">
    <property type="term" value="F:zinc ion binding"/>
    <property type="evidence" value="ECO:0007669"/>
    <property type="project" value="UniProtKB-KW"/>
</dbReference>
<feature type="compositionally biased region" description="Low complexity" evidence="17">
    <location>
        <begin position="1620"/>
        <end position="1640"/>
    </location>
</feature>
<dbReference type="InterPro" id="IPR054504">
    <property type="entry name" value="PWWP_KDM3B"/>
</dbReference>
<evidence type="ECO:0000313" key="20">
    <source>
        <dbReference type="Proteomes" id="UP001283361"/>
    </source>
</evidence>
<keyword evidence="8" id="KW-0560">Oxidoreductase</keyword>
<feature type="compositionally biased region" description="Low complexity" evidence="17">
    <location>
        <begin position="1294"/>
        <end position="1308"/>
    </location>
</feature>
<feature type="compositionally biased region" description="Basic and acidic residues" evidence="17">
    <location>
        <begin position="645"/>
        <end position="657"/>
    </location>
</feature>
<feature type="compositionally biased region" description="Polar residues" evidence="17">
    <location>
        <begin position="669"/>
        <end position="678"/>
    </location>
</feature>
<comment type="cofactor">
    <cofactor evidence="1">
        <name>Fe(2+)</name>
        <dbReference type="ChEBI" id="CHEBI:29033"/>
    </cofactor>
</comment>
<feature type="compositionally biased region" description="Polar residues" evidence="17">
    <location>
        <begin position="1735"/>
        <end position="1749"/>
    </location>
</feature>
<evidence type="ECO:0000256" key="2">
    <source>
        <dbReference type="ARBA" id="ARBA00004123"/>
    </source>
</evidence>
<feature type="compositionally biased region" description="Low complexity" evidence="17">
    <location>
        <begin position="1945"/>
        <end position="1976"/>
    </location>
</feature>
<evidence type="ECO:0000256" key="12">
    <source>
        <dbReference type="ARBA" id="ARBA00023242"/>
    </source>
</evidence>
<evidence type="ECO:0000256" key="9">
    <source>
        <dbReference type="ARBA" id="ARBA00023004"/>
    </source>
</evidence>
<keyword evidence="11" id="KW-0804">Transcription</keyword>
<feature type="region of interest" description="Disordered" evidence="17">
    <location>
        <begin position="579"/>
        <end position="746"/>
    </location>
</feature>
<feature type="compositionally biased region" description="Basic residues" evidence="17">
    <location>
        <begin position="1859"/>
        <end position="1868"/>
    </location>
</feature>
<evidence type="ECO:0000256" key="11">
    <source>
        <dbReference type="ARBA" id="ARBA00023163"/>
    </source>
</evidence>
<feature type="compositionally biased region" description="Polar residues" evidence="17">
    <location>
        <begin position="1694"/>
        <end position="1713"/>
    </location>
</feature>
<proteinExistence type="inferred from homology"/>
<feature type="region of interest" description="Disordered" evidence="17">
    <location>
        <begin position="1447"/>
        <end position="1558"/>
    </location>
</feature>
<feature type="compositionally biased region" description="Low complexity" evidence="17">
    <location>
        <begin position="319"/>
        <end position="330"/>
    </location>
</feature>
<dbReference type="Pfam" id="PF22987">
    <property type="entry name" value="Tudor_KDM3B"/>
    <property type="match status" value="1"/>
</dbReference>
<evidence type="ECO:0000313" key="19">
    <source>
        <dbReference type="EMBL" id="KAK3799323.1"/>
    </source>
</evidence>
<feature type="compositionally biased region" description="Low complexity" evidence="17">
    <location>
        <begin position="1326"/>
        <end position="1350"/>
    </location>
</feature>
<dbReference type="InterPro" id="IPR003347">
    <property type="entry name" value="JmjC_dom"/>
</dbReference>
<evidence type="ECO:0000256" key="3">
    <source>
        <dbReference type="ARBA" id="ARBA00022723"/>
    </source>
</evidence>
<feature type="compositionally biased region" description="Low complexity" evidence="17">
    <location>
        <begin position="1910"/>
        <end position="1925"/>
    </location>
</feature>
<reference evidence="19" key="1">
    <citation type="journal article" date="2023" name="G3 (Bethesda)">
        <title>A reference genome for the long-term kleptoplast-retaining sea slug Elysia crispata morphotype clarki.</title>
        <authorList>
            <person name="Eastman K.E."/>
            <person name="Pendleton A.L."/>
            <person name="Shaikh M.A."/>
            <person name="Suttiyut T."/>
            <person name="Ogas R."/>
            <person name="Tomko P."/>
            <person name="Gavelis G."/>
            <person name="Widhalm J.R."/>
            <person name="Wisecaver J.H."/>
        </authorList>
    </citation>
    <scope>NUCLEOTIDE SEQUENCE</scope>
    <source>
        <strain evidence="19">ECLA1</strain>
    </source>
</reference>
<feature type="compositionally biased region" description="Basic and acidic residues" evidence="17">
    <location>
        <begin position="497"/>
        <end position="511"/>
    </location>
</feature>
<dbReference type="PANTHER" id="PTHR12549:SF38">
    <property type="entry name" value="JMJC DOMAIN-CONTAINING HISTONE DEMETHYLASE 2, ISOFORM A"/>
    <property type="match status" value="1"/>
</dbReference>
<dbReference type="Pfam" id="PF22989">
    <property type="entry name" value="DUF7030"/>
    <property type="match status" value="1"/>
</dbReference>
<gene>
    <name evidence="19" type="ORF">RRG08_048830</name>
</gene>
<keyword evidence="4" id="KW-0863">Zinc-finger</keyword>
<feature type="compositionally biased region" description="Polar residues" evidence="17">
    <location>
        <begin position="260"/>
        <end position="318"/>
    </location>
</feature>
<feature type="region of interest" description="Disordered" evidence="17">
    <location>
        <begin position="1294"/>
        <end position="1380"/>
    </location>
</feature>
<feature type="compositionally biased region" description="Basic and acidic residues" evidence="17">
    <location>
        <begin position="583"/>
        <end position="601"/>
    </location>
</feature>
<feature type="compositionally biased region" description="Low complexity" evidence="17">
    <location>
        <begin position="337"/>
        <end position="347"/>
    </location>
</feature>
<feature type="region of interest" description="Disordered" evidence="17">
    <location>
        <begin position="2267"/>
        <end position="2353"/>
    </location>
</feature>
<dbReference type="GO" id="GO:0000785">
    <property type="term" value="C:chromatin"/>
    <property type="evidence" value="ECO:0007669"/>
    <property type="project" value="TreeGrafter"/>
</dbReference>
<feature type="compositionally biased region" description="Basic and acidic residues" evidence="17">
    <location>
        <begin position="1724"/>
        <end position="1733"/>
    </location>
</feature>
<feature type="compositionally biased region" description="Polar residues" evidence="17">
    <location>
        <begin position="2303"/>
        <end position="2314"/>
    </location>
</feature>
<dbReference type="Proteomes" id="UP001283361">
    <property type="component" value="Unassembled WGS sequence"/>
</dbReference>
<feature type="coiled-coil region" evidence="16">
    <location>
        <begin position="997"/>
        <end position="1089"/>
    </location>
</feature>
<dbReference type="GO" id="GO:0006357">
    <property type="term" value="P:regulation of transcription by RNA polymerase II"/>
    <property type="evidence" value="ECO:0007669"/>
    <property type="project" value="TreeGrafter"/>
</dbReference>
<dbReference type="GO" id="GO:0031490">
    <property type="term" value="F:chromatin DNA binding"/>
    <property type="evidence" value="ECO:0007669"/>
    <property type="project" value="TreeGrafter"/>
</dbReference>
<feature type="domain" description="JmjC" evidence="18">
    <location>
        <begin position="2572"/>
        <end position="2779"/>
    </location>
</feature>
<dbReference type="InterPro" id="IPR054294">
    <property type="entry name" value="DUF7030"/>
</dbReference>
<dbReference type="InterPro" id="IPR054503">
    <property type="entry name" value="KDM3AB_Tudor"/>
</dbReference>
<evidence type="ECO:0000256" key="4">
    <source>
        <dbReference type="ARBA" id="ARBA00022771"/>
    </source>
</evidence>
<evidence type="ECO:0000256" key="6">
    <source>
        <dbReference type="ARBA" id="ARBA00022853"/>
    </source>
</evidence>
<evidence type="ECO:0000256" key="14">
    <source>
        <dbReference type="ARBA" id="ARBA00038951"/>
    </source>
</evidence>
<evidence type="ECO:0000256" key="5">
    <source>
        <dbReference type="ARBA" id="ARBA00022833"/>
    </source>
</evidence>
<dbReference type="FunFam" id="2.60.120.650:FF:000004">
    <property type="entry name" value="Putative lysine-specific demethylase 3B"/>
    <property type="match status" value="1"/>
</dbReference>
<dbReference type="EMBL" id="JAWDGP010000586">
    <property type="protein sequence ID" value="KAK3799323.1"/>
    <property type="molecule type" value="Genomic_DNA"/>
</dbReference>
<dbReference type="InterPro" id="IPR045109">
    <property type="entry name" value="LSDs-like"/>
</dbReference>
<protein>
    <recommendedName>
        <fullName evidence="14">[histone H3]-dimethyl-L-lysine(9) demethylase</fullName>
        <ecNumber evidence="14">1.14.11.65</ecNumber>
    </recommendedName>
</protein>
<dbReference type="GO" id="GO:0000118">
    <property type="term" value="C:histone deacetylase complex"/>
    <property type="evidence" value="ECO:0007669"/>
    <property type="project" value="TreeGrafter"/>
</dbReference>
<dbReference type="SUPFAM" id="SSF51197">
    <property type="entry name" value="Clavaminate synthase-like"/>
    <property type="match status" value="1"/>
</dbReference>
<feature type="region of interest" description="Disordered" evidence="17">
    <location>
        <begin position="1601"/>
        <end position="1640"/>
    </location>
</feature>
<feature type="compositionally biased region" description="Low complexity" evidence="17">
    <location>
        <begin position="1797"/>
        <end position="1811"/>
    </location>
</feature>
<feature type="compositionally biased region" description="Polar residues" evidence="17">
    <location>
        <begin position="2267"/>
        <end position="2278"/>
    </location>
</feature>
<evidence type="ECO:0000256" key="8">
    <source>
        <dbReference type="ARBA" id="ARBA00023002"/>
    </source>
</evidence>
<feature type="compositionally biased region" description="Basic residues" evidence="17">
    <location>
        <begin position="378"/>
        <end position="400"/>
    </location>
</feature>
<evidence type="ECO:0000256" key="1">
    <source>
        <dbReference type="ARBA" id="ARBA00001954"/>
    </source>
</evidence>
<keyword evidence="3" id="KW-0479">Metal-binding</keyword>
<feature type="compositionally biased region" description="Basic and acidic residues" evidence="17">
    <location>
        <begin position="1869"/>
        <end position="1887"/>
    </location>
</feature>
<dbReference type="EC" id="1.14.11.65" evidence="14"/>
<name>A0AAE1B4F6_9GAST</name>
<dbReference type="GO" id="GO:0140683">
    <property type="term" value="F:histone H3K9me/H3K9me2 demethylase activity"/>
    <property type="evidence" value="ECO:0007669"/>
    <property type="project" value="UniProtKB-EC"/>
</dbReference>
<feature type="region of interest" description="Disordered" evidence="17">
    <location>
        <begin position="760"/>
        <end position="814"/>
    </location>
</feature>
<keyword evidence="5" id="KW-0862">Zinc</keyword>
<evidence type="ECO:0000256" key="10">
    <source>
        <dbReference type="ARBA" id="ARBA00023015"/>
    </source>
</evidence>
<feature type="region of interest" description="Disordered" evidence="17">
    <location>
        <begin position="1782"/>
        <end position="2007"/>
    </location>
</feature>
<feature type="compositionally biased region" description="Basic and acidic residues" evidence="17">
    <location>
        <begin position="424"/>
        <end position="452"/>
    </location>
</feature>
<feature type="compositionally biased region" description="Polar residues" evidence="17">
    <location>
        <begin position="473"/>
        <end position="488"/>
    </location>
</feature>
<dbReference type="Pfam" id="PF22988">
    <property type="entry name" value="PWWP_KDM3B"/>
    <property type="match status" value="1"/>
</dbReference>
<feature type="compositionally biased region" description="Basic and acidic residues" evidence="17">
    <location>
        <begin position="788"/>
        <end position="803"/>
    </location>
</feature>